<evidence type="ECO:0000256" key="2">
    <source>
        <dbReference type="ARBA" id="ARBA00007834"/>
    </source>
</evidence>
<dbReference type="SUPFAM" id="SSF48452">
    <property type="entry name" value="TPR-like"/>
    <property type="match status" value="3"/>
</dbReference>
<dbReference type="InterPro" id="IPR030511">
    <property type="entry name" value="TTC26"/>
</dbReference>
<evidence type="ECO:0000313" key="7">
    <source>
        <dbReference type="EMBL" id="DAZ96853.1"/>
    </source>
</evidence>
<dbReference type="PANTHER" id="PTHR14781">
    <property type="entry name" value="INTRAFLAGELLAR TRANSPORT PROTEIN 56"/>
    <property type="match status" value="1"/>
</dbReference>
<evidence type="ECO:0000256" key="5">
    <source>
        <dbReference type="ARBA" id="ARBA00023273"/>
    </source>
</evidence>
<name>A0AAV2YU04_9STRA</name>
<dbReference type="Gene3D" id="1.25.40.10">
    <property type="entry name" value="Tetratricopeptide repeat domain"/>
    <property type="match status" value="2"/>
</dbReference>
<evidence type="ECO:0000256" key="3">
    <source>
        <dbReference type="ARBA" id="ARBA00022737"/>
    </source>
</evidence>
<dbReference type="GO" id="GO:0030992">
    <property type="term" value="C:intraciliary transport particle B"/>
    <property type="evidence" value="ECO:0007669"/>
    <property type="project" value="TreeGrafter"/>
</dbReference>
<dbReference type="InterPro" id="IPR011990">
    <property type="entry name" value="TPR-like_helical_dom_sf"/>
</dbReference>
<feature type="compositionally biased region" description="Basic and acidic residues" evidence="6">
    <location>
        <begin position="10"/>
        <end position="22"/>
    </location>
</feature>
<evidence type="ECO:0008006" key="9">
    <source>
        <dbReference type="Google" id="ProtNLM"/>
    </source>
</evidence>
<dbReference type="GO" id="GO:0120170">
    <property type="term" value="F:intraciliary transport particle B binding"/>
    <property type="evidence" value="ECO:0007669"/>
    <property type="project" value="TreeGrafter"/>
</dbReference>
<dbReference type="GO" id="GO:0035720">
    <property type="term" value="P:intraciliary anterograde transport"/>
    <property type="evidence" value="ECO:0007669"/>
    <property type="project" value="TreeGrafter"/>
</dbReference>
<evidence type="ECO:0000256" key="6">
    <source>
        <dbReference type="SAM" id="MobiDB-lite"/>
    </source>
</evidence>
<dbReference type="PANTHER" id="PTHR14781:SF0">
    <property type="entry name" value="INTRAFLAGELLAR TRANSPORT PROTEIN 56"/>
    <property type="match status" value="1"/>
</dbReference>
<sequence>MYHSARRRHGEQSKDTSKELKKPTSQRQQLDFHNYLSNHNYAGAMAILRWNDEVVSVEEAKTTDRSLTLTPAQRRTWWFAYCCFQLCDFQAALEYYNQLLDDVGRDHESSEIPVQLVHDLDAVRLSRACCLYYARDFDEAERAVNSVRAPSPLRNRLLYLLAYHRQQPDAALLDRYQQLSASSVEDQLALAFTSVVKRNFHEAVEIYKQLLADPKATASDLYMAVRVYLAMCYFQLDFYDVSLDLLNVYLEAQPASFLARNLKACNQFRLYGGYEAERELEAFKKSYPRHPCAQDNDATDRTGARAVCNHNMVVFQEGKGALNPVTVLTPLLDVLAEAKINLAIGFLRQREYRQAFELVEDLEPEMPGELMVKAILHGVIGEQTGSKEHVFLAEKYFHVVGASPTECDTILGRQAMAAYYLLRKEYADASVYLTSIAQYLSSNDAFNWNHGLALAATGKYREAEEVLLRVGNPQLRTRYIYASWLARCYIRNQRNVGLAWELYLKLESTTDALRLLKLIGNEFYTNSEFYFAAKAFDVLERLDPDPEYWEAKRGACMGYFQQVAQSVQPFNISRNDDVLKLLANSKHHLEATDVAASVRKWLATLKG</sequence>
<accession>A0AAV2YU04</accession>
<reference evidence="7" key="2">
    <citation type="journal article" date="2023" name="Microbiol Resour">
        <title>Decontamination and Annotation of the Draft Genome Sequence of the Oomycete Lagenidium giganteum ARSEF 373.</title>
        <authorList>
            <person name="Morgan W.R."/>
            <person name="Tartar A."/>
        </authorList>
    </citation>
    <scope>NUCLEOTIDE SEQUENCE</scope>
    <source>
        <strain evidence="7">ARSEF 373</strain>
    </source>
</reference>
<keyword evidence="3" id="KW-0677">Repeat</keyword>
<comment type="caution">
    <text evidence="7">The sequence shown here is derived from an EMBL/GenBank/DDBJ whole genome shotgun (WGS) entry which is preliminary data.</text>
</comment>
<proteinExistence type="inferred from homology"/>
<evidence type="ECO:0000313" key="8">
    <source>
        <dbReference type="Proteomes" id="UP001146120"/>
    </source>
</evidence>
<evidence type="ECO:0000256" key="1">
    <source>
        <dbReference type="ARBA" id="ARBA00004138"/>
    </source>
</evidence>
<dbReference type="AlphaFoldDB" id="A0AAV2YU04"/>
<dbReference type="GO" id="GO:0097546">
    <property type="term" value="C:ciliary base"/>
    <property type="evidence" value="ECO:0007669"/>
    <property type="project" value="TreeGrafter"/>
</dbReference>
<dbReference type="GO" id="GO:0036064">
    <property type="term" value="C:ciliary basal body"/>
    <property type="evidence" value="ECO:0007669"/>
    <property type="project" value="TreeGrafter"/>
</dbReference>
<dbReference type="EMBL" id="DAKRPA010000154">
    <property type="protein sequence ID" value="DAZ96853.1"/>
    <property type="molecule type" value="Genomic_DNA"/>
</dbReference>
<organism evidence="7 8">
    <name type="scientific">Lagenidium giganteum</name>
    <dbReference type="NCBI Taxonomy" id="4803"/>
    <lineage>
        <taxon>Eukaryota</taxon>
        <taxon>Sar</taxon>
        <taxon>Stramenopiles</taxon>
        <taxon>Oomycota</taxon>
        <taxon>Peronosporomycetes</taxon>
        <taxon>Pythiales</taxon>
        <taxon>Pythiaceae</taxon>
    </lineage>
</organism>
<gene>
    <name evidence="7" type="ORF">N0F65_008284</name>
</gene>
<reference evidence="7" key="1">
    <citation type="submission" date="2022-11" db="EMBL/GenBank/DDBJ databases">
        <authorList>
            <person name="Morgan W.R."/>
            <person name="Tartar A."/>
        </authorList>
    </citation>
    <scope>NUCLEOTIDE SEQUENCE</scope>
    <source>
        <strain evidence="7">ARSEF 373</strain>
    </source>
</reference>
<keyword evidence="5" id="KW-0966">Cell projection</keyword>
<protein>
    <recommendedName>
        <fullName evidence="9">Intraflagellar transport protein 56</fullName>
    </recommendedName>
</protein>
<dbReference type="GO" id="GO:0035735">
    <property type="term" value="P:intraciliary transport involved in cilium assembly"/>
    <property type="evidence" value="ECO:0007669"/>
    <property type="project" value="TreeGrafter"/>
</dbReference>
<comment type="subcellular location">
    <subcellularLocation>
        <location evidence="1">Cell projection</location>
        <location evidence="1">Cilium</location>
    </subcellularLocation>
</comment>
<keyword evidence="8" id="KW-1185">Reference proteome</keyword>
<evidence type="ECO:0000256" key="4">
    <source>
        <dbReference type="ARBA" id="ARBA00022803"/>
    </source>
</evidence>
<dbReference type="Proteomes" id="UP001146120">
    <property type="component" value="Unassembled WGS sequence"/>
</dbReference>
<comment type="similarity">
    <text evidence="2">Belongs to the IFT56 family.</text>
</comment>
<feature type="region of interest" description="Disordered" evidence="6">
    <location>
        <begin position="1"/>
        <end position="27"/>
    </location>
</feature>
<keyword evidence="4" id="KW-0802">TPR repeat</keyword>